<dbReference type="InterPro" id="IPR009057">
    <property type="entry name" value="Homeodomain-like_sf"/>
</dbReference>
<dbReference type="PRINTS" id="PR00032">
    <property type="entry name" value="HTHARAC"/>
</dbReference>
<evidence type="ECO:0000256" key="1">
    <source>
        <dbReference type="ARBA" id="ARBA00023015"/>
    </source>
</evidence>
<gene>
    <name evidence="7" type="ORF">AU468_03800</name>
</gene>
<dbReference type="PROSITE" id="PS01124">
    <property type="entry name" value="HTH_ARAC_FAMILY_2"/>
    <property type="match status" value="1"/>
</dbReference>
<organism evidence="7 8">
    <name type="scientific">Alkalispirochaeta sphaeroplastigenens</name>
    <dbReference type="NCBI Taxonomy" id="1187066"/>
    <lineage>
        <taxon>Bacteria</taxon>
        <taxon>Pseudomonadati</taxon>
        <taxon>Spirochaetota</taxon>
        <taxon>Spirochaetia</taxon>
        <taxon>Spirochaetales</taxon>
        <taxon>Spirochaetaceae</taxon>
        <taxon>Alkalispirochaeta</taxon>
    </lineage>
</organism>
<feature type="domain" description="Response regulatory" evidence="6">
    <location>
        <begin position="3"/>
        <end position="120"/>
    </location>
</feature>
<evidence type="ECO:0000313" key="8">
    <source>
        <dbReference type="Proteomes" id="UP000237350"/>
    </source>
</evidence>
<dbReference type="OrthoDB" id="327083at2"/>
<accession>A0A2S4JX91</accession>
<dbReference type="SUPFAM" id="SSF46689">
    <property type="entry name" value="Homeodomain-like"/>
    <property type="match status" value="2"/>
</dbReference>
<dbReference type="Gene3D" id="1.10.10.60">
    <property type="entry name" value="Homeodomain-like"/>
    <property type="match status" value="2"/>
</dbReference>
<comment type="caution">
    <text evidence="7">The sequence shown here is derived from an EMBL/GenBank/DDBJ whole genome shotgun (WGS) entry which is preliminary data.</text>
</comment>
<evidence type="ECO:0000256" key="2">
    <source>
        <dbReference type="ARBA" id="ARBA00023125"/>
    </source>
</evidence>
<feature type="modified residue" description="4-aspartylphosphate" evidence="4">
    <location>
        <position position="55"/>
    </location>
</feature>
<dbReference type="InterPro" id="IPR011006">
    <property type="entry name" value="CheY-like_superfamily"/>
</dbReference>
<evidence type="ECO:0000259" key="6">
    <source>
        <dbReference type="PROSITE" id="PS50110"/>
    </source>
</evidence>
<dbReference type="PANTHER" id="PTHR43280:SF28">
    <property type="entry name" value="HTH-TYPE TRANSCRIPTIONAL ACTIVATOR RHAS"/>
    <property type="match status" value="1"/>
</dbReference>
<dbReference type="InterPro" id="IPR001789">
    <property type="entry name" value="Sig_transdc_resp-reg_receiver"/>
</dbReference>
<sequence>MYSVLVVDDEAPVLESYSYMISQRSQDFTLCGAVQSGAEALVLARKRSPDIVVMDIAMPGIDGLDTIREMQRLLPESVYILSTAYERFDMARRAIPLQVFAYLVKPVSKQTFFRTLDDACQHLEARTHSLEQRIEAAQIGAEALVREEQNFLLLLTWKSLDRSEWDRYRQLFRFHADSGYLLAVRFGRGSRGGLEGWEPWRPGRDELARVAEKFARRCRCLWTEYTGLFLLFVPECGGQDSSEGYLRTILQEELPPGATFLIGRGSLQPFDRLFVSCDEARRGCARKEGEAEDSLAARDEELRELRRAVGRARSLEEIHSRASRCWDQQFGRFPFPQVRIRLAGFFMLLLDDLERRTGNLEVSRQVGDPAEEICSIETRQEWDAWAARALGLIIRLGRDPALQNLPQPLQRAVQYIEADYARPLSLALLAELAGVSTGHLSRLFSDWLGTTFNDYLNRCRLNAAEELLRENRLSVKEIAFTVGYQDPNYFGRIFKRYKGVAPSAYGSSGGMV</sequence>
<evidence type="ECO:0000313" key="7">
    <source>
        <dbReference type="EMBL" id="POR04106.1"/>
    </source>
</evidence>
<dbReference type="Pfam" id="PF00072">
    <property type="entry name" value="Response_reg"/>
    <property type="match status" value="1"/>
</dbReference>
<dbReference type="GO" id="GO:0000160">
    <property type="term" value="P:phosphorelay signal transduction system"/>
    <property type="evidence" value="ECO:0007669"/>
    <property type="project" value="InterPro"/>
</dbReference>
<evidence type="ECO:0000256" key="3">
    <source>
        <dbReference type="ARBA" id="ARBA00023163"/>
    </source>
</evidence>
<keyword evidence="2" id="KW-0238">DNA-binding</keyword>
<dbReference type="GO" id="GO:0043565">
    <property type="term" value="F:sequence-specific DNA binding"/>
    <property type="evidence" value="ECO:0007669"/>
    <property type="project" value="InterPro"/>
</dbReference>
<dbReference type="EMBL" id="LPWH01000049">
    <property type="protein sequence ID" value="POR04106.1"/>
    <property type="molecule type" value="Genomic_DNA"/>
</dbReference>
<protein>
    <recommendedName>
        <fullName evidence="9">AraC family transcriptional regulator</fullName>
    </recommendedName>
</protein>
<dbReference type="PROSITE" id="PS50110">
    <property type="entry name" value="RESPONSE_REGULATORY"/>
    <property type="match status" value="1"/>
</dbReference>
<dbReference type="InterPro" id="IPR018060">
    <property type="entry name" value="HTH_AraC"/>
</dbReference>
<evidence type="ECO:0008006" key="9">
    <source>
        <dbReference type="Google" id="ProtNLM"/>
    </source>
</evidence>
<dbReference type="CDD" id="cd17536">
    <property type="entry name" value="REC_YesN-like"/>
    <property type="match status" value="1"/>
</dbReference>
<keyword evidence="1" id="KW-0805">Transcription regulation</keyword>
<dbReference type="AlphaFoldDB" id="A0A2S4JX91"/>
<evidence type="ECO:0000259" key="5">
    <source>
        <dbReference type="PROSITE" id="PS01124"/>
    </source>
</evidence>
<name>A0A2S4JX91_9SPIO</name>
<feature type="domain" description="HTH araC/xylS-type" evidence="5">
    <location>
        <begin position="410"/>
        <end position="508"/>
    </location>
</feature>
<dbReference type="SMART" id="SM00448">
    <property type="entry name" value="REC"/>
    <property type="match status" value="1"/>
</dbReference>
<dbReference type="SUPFAM" id="SSF52172">
    <property type="entry name" value="CheY-like"/>
    <property type="match status" value="1"/>
</dbReference>
<keyword evidence="4" id="KW-0597">Phosphoprotein</keyword>
<dbReference type="InterPro" id="IPR020449">
    <property type="entry name" value="Tscrpt_reg_AraC-type_HTH"/>
</dbReference>
<dbReference type="Pfam" id="PF12833">
    <property type="entry name" value="HTH_18"/>
    <property type="match status" value="1"/>
</dbReference>
<dbReference type="Gene3D" id="3.40.50.2300">
    <property type="match status" value="1"/>
</dbReference>
<reference evidence="8" key="1">
    <citation type="submission" date="2015-12" db="EMBL/GenBank/DDBJ databases">
        <authorList>
            <person name="Lodha T.D."/>
            <person name="Chintalapati S."/>
            <person name="Chintalapati V.R."/>
            <person name="Sravanthi T."/>
        </authorList>
    </citation>
    <scope>NUCLEOTIDE SEQUENCE [LARGE SCALE GENOMIC DNA]</scope>
    <source>
        <strain evidence="8">JC133</strain>
    </source>
</reference>
<dbReference type="Proteomes" id="UP000237350">
    <property type="component" value="Unassembled WGS sequence"/>
</dbReference>
<dbReference type="InterPro" id="IPR018062">
    <property type="entry name" value="HTH_AraC-typ_CS"/>
</dbReference>
<dbReference type="GO" id="GO:0003700">
    <property type="term" value="F:DNA-binding transcription factor activity"/>
    <property type="evidence" value="ECO:0007669"/>
    <property type="project" value="InterPro"/>
</dbReference>
<dbReference type="RefSeq" id="WP_103679565.1">
    <property type="nucleotide sequence ID" value="NZ_LPWH01000049.1"/>
</dbReference>
<evidence type="ECO:0000256" key="4">
    <source>
        <dbReference type="PROSITE-ProRule" id="PRU00169"/>
    </source>
</evidence>
<keyword evidence="8" id="KW-1185">Reference proteome</keyword>
<dbReference type="SMART" id="SM00342">
    <property type="entry name" value="HTH_ARAC"/>
    <property type="match status" value="1"/>
</dbReference>
<dbReference type="PANTHER" id="PTHR43280">
    <property type="entry name" value="ARAC-FAMILY TRANSCRIPTIONAL REGULATOR"/>
    <property type="match status" value="1"/>
</dbReference>
<keyword evidence="3" id="KW-0804">Transcription</keyword>
<proteinExistence type="predicted"/>
<dbReference type="PROSITE" id="PS00041">
    <property type="entry name" value="HTH_ARAC_FAMILY_1"/>
    <property type="match status" value="1"/>
</dbReference>